<name>A0ABW2VZB9_9ACTN</name>
<dbReference type="Proteomes" id="UP001596957">
    <property type="component" value="Unassembled WGS sequence"/>
</dbReference>
<dbReference type="RefSeq" id="WP_381262218.1">
    <property type="nucleotide sequence ID" value="NZ_JBHTBI010000060.1"/>
</dbReference>
<sequence>MDDEPLSEWAERRDAKVGRLRAVLIVSPSAPLPSDGTPVRRASLKIEKTTATHPTGIRAARL</sequence>
<keyword evidence="2" id="KW-1185">Reference proteome</keyword>
<organism evidence="1 2">
    <name type="scientific">Streptomyces lutosisoli</name>
    <dbReference type="NCBI Taxonomy" id="2665721"/>
    <lineage>
        <taxon>Bacteria</taxon>
        <taxon>Bacillati</taxon>
        <taxon>Actinomycetota</taxon>
        <taxon>Actinomycetes</taxon>
        <taxon>Kitasatosporales</taxon>
        <taxon>Streptomycetaceae</taxon>
        <taxon>Streptomyces</taxon>
    </lineage>
</organism>
<evidence type="ECO:0000313" key="1">
    <source>
        <dbReference type="EMBL" id="MFD0289808.1"/>
    </source>
</evidence>
<comment type="caution">
    <text evidence="1">The sequence shown here is derived from an EMBL/GenBank/DDBJ whole genome shotgun (WGS) entry which is preliminary data.</text>
</comment>
<dbReference type="Pfam" id="PF19565">
    <property type="entry name" value="DUF6087"/>
    <property type="match status" value="1"/>
</dbReference>
<gene>
    <name evidence="1" type="ORF">ACFQZP_51235</name>
</gene>
<accession>A0ABW2VZB9</accession>
<dbReference type="EMBL" id="JBHTEC010000012">
    <property type="protein sequence ID" value="MFD0289808.1"/>
    <property type="molecule type" value="Genomic_DNA"/>
</dbReference>
<dbReference type="InterPro" id="IPR045733">
    <property type="entry name" value="DUF6087"/>
</dbReference>
<reference evidence="2" key="1">
    <citation type="journal article" date="2019" name="Int. J. Syst. Evol. Microbiol.">
        <title>The Global Catalogue of Microorganisms (GCM) 10K type strain sequencing project: providing services to taxonomists for standard genome sequencing and annotation.</title>
        <authorList>
            <consortium name="The Broad Institute Genomics Platform"/>
            <consortium name="The Broad Institute Genome Sequencing Center for Infectious Disease"/>
            <person name="Wu L."/>
            <person name="Ma J."/>
        </authorList>
    </citation>
    <scope>NUCLEOTIDE SEQUENCE [LARGE SCALE GENOMIC DNA]</scope>
    <source>
        <strain evidence="2">CGMCC 4.7198</strain>
    </source>
</reference>
<protein>
    <submittedName>
        <fullName evidence="1">DUF6087 family protein</fullName>
    </submittedName>
</protein>
<proteinExistence type="predicted"/>
<evidence type="ECO:0000313" key="2">
    <source>
        <dbReference type="Proteomes" id="UP001596957"/>
    </source>
</evidence>